<gene>
    <name evidence="1" type="ORF">LTRI10_LOCUS11513</name>
</gene>
<evidence type="ECO:0000313" key="1">
    <source>
        <dbReference type="EMBL" id="CAL1368309.1"/>
    </source>
</evidence>
<accession>A0AAV2D5Z1</accession>
<reference evidence="1 2" key="1">
    <citation type="submission" date="2024-04" db="EMBL/GenBank/DDBJ databases">
        <authorList>
            <person name="Fracassetti M."/>
        </authorList>
    </citation>
    <scope>NUCLEOTIDE SEQUENCE [LARGE SCALE GENOMIC DNA]</scope>
</reference>
<name>A0AAV2D5Z1_9ROSI</name>
<organism evidence="1 2">
    <name type="scientific">Linum trigynum</name>
    <dbReference type="NCBI Taxonomy" id="586398"/>
    <lineage>
        <taxon>Eukaryota</taxon>
        <taxon>Viridiplantae</taxon>
        <taxon>Streptophyta</taxon>
        <taxon>Embryophyta</taxon>
        <taxon>Tracheophyta</taxon>
        <taxon>Spermatophyta</taxon>
        <taxon>Magnoliopsida</taxon>
        <taxon>eudicotyledons</taxon>
        <taxon>Gunneridae</taxon>
        <taxon>Pentapetalae</taxon>
        <taxon>rosids</taxon>
        <taxon>fabids</taxon>
        <taxon>Malpighiales</taxon>
        <taxon>Linaceae</taxon>
        <taxon>Linum</taxon>
    </lineage>
</organism>
<evidence type="ECO:0000313" key="2">
    <source>
        <dbReference type="Proteomes" id="UP001497516"/>
    </source>
</evidence>
<proteinExistence type="predicted"/>
<sequence>MRDGGQASLGLGSFSEYPYGFDFLCSIRRTKIKGRMRAAAVGKAIRRGTRREREARGGELGVGGGELNRWEGEQVVG</sequence>
<dbReference type="Proteomes" id="UP001497516">
    <property type="component" value="Chromosome 2"/>
</dbReference>
<keyword evidence="2" id="KW-1185">Reference proteome</keyword>
<dbReference type="AlphaFoldDB" id="A0AAV2D5Z1"/>
<protein>
    <submittedName>
        <fullName evidence="1">Uncharacterized protein</fullName>
    </submittedName>
</protein>
<dbReference type="EMBL" id="OZ034815">
    <property type="protein sequence ID" value="CAL1368309.1"/>
    <property type="molecule type" value="Genomic_DNA"/>
</dbReference>